<dbReference type="EMBL" id="SNYN01000004">
    <property type="protein sequence ID" value="TDQ53351.1"/>
    <property type="molecule type" value="Genomic_DNA"/>
</dbReference>
<protein>
    <submittedName>
        <fullName evidence="3">Uncharacterized protein DUF397</fullName>
    </submittedName>
</protein>
<evidence type="ECO:0000259" key="2">
    <source>
        <dbReference type="Pfam" id="PF04149"/>
    </source>
</evidence>
<keyword evidence="4" id="KW-1185">Reference proteome</keyword>
<dbReference type="Proteomes" id="UP000295281">
    <property type="component" value="Unassembled WGS sequence"/>
</dbReference>
<reference evidence="3 4" key="1">
    <citation type="submission" date="2019-03" db="EMBL/GenBank/DDBJ databases">
        <title>Genomic Encyclopedia of Type Strains, Phase IV (KMG-IV): sequencing the most valuable type-strain genomes for metagenomic binning, comparative biology and taxonomic classification.</title>
        <authorList>
            <person name="Goeker M."/>
        </authorList>
    </citation>
    <scope>NUCLEOTIDE SEQUENCE [LARGE SCALE GENOMIC DNA]</scope>
    <source>
        <strain evidence="3 4">DSM 46770</strain>
    </source>
</reference>
<dbReference type="InterPro" id="IPR007278">
    <property type="entry name" value="DUF397"/>
</dbReference>
<dbReference type="OrthoDB" id="4332861at2"/>
<evidence type="ECO:0000313" key="4">
    <source>
        <dbReference type="Proteomes" id="UP000295281"/>
    </source>
</evidence>
<feature type="domain" description="DUF397" evidence="2">
    <location>
        <begin position="26"/>
        <end position="63"/>
    </location>
</feature>
<gene>
    <name evidence="3" type="ORF">EV190_104140</name>
</gene>
<evidence type="ECO:0000313" key="3">
    <source>
        <dbReference type="EMBL" id="TDQ53351.1"/>
    </source>
</evidence>
<dbReference type="Pfam" id="PF04149">
    <property type="entry name" value="DUF397"/>
    <property type="match status" value="1"/>
</dbReference>
<proteinExistence type="predicted"/>
<dbReference type="RefSeq" id="WP_133740872.1">
    <property type="nucleotide sequence ID" value="NZ_SNYN01000004.1"/>
</dbReference>
<evidence type="ECO:0000256" key="1">
    <source>
        <dbReference type="SAM" id="MobiDB-lite"/>
    </source>
</evidence>
<dbReference type="AlphaFoldDB" id="A0A4R6V3M1"/>
<sequence length="109" mass="11844">MRHRSSESSHSGQSQAPGSKPHTPFFRKSSHSETHTACVGVAGLPTGADLRDSKDPDAPVILVWDDLSGHRGHRIRRATATRAGPRHVQHRPALVDAFLANTGLQLRTQ</sequence>
<feature type="region of interest" description="Disordered" evidence="1">
    <location>
        <begin position="1"/>
        <end position="37"/>
    </location>
</feature>
<accession>A0A4R6V3M1</accession>
<name>A0A4R6V3M1_9ACTN</name>
<comment type="caution">
    <text evidence="3">The sequence shown here is derived from an EMBL/GenBank/DDBJ whole genome shotgun (WGS) entry which is preliminary data.</text>
</comment>
<organism evidence="3 4">
    <name type="scientific">Actinorugispora endophytica</name>
    <dbReference type="NCBI Taxonomy" id="1605990"/>
    <lineage>
        <taxon>Bacteria</taxon>
        <taxon>Bacillati</taxon>
        <taxon>Actinomycetota</taxon>
        <taxon>Actinomycetes</taxon>
        <taxon>Streptosporangiales</taxon>
        <taxon>Nocardiopsidaceae</taxon>
        <taxon>Actinorugispora</taxon>
    </lineage>
</organism>